<proteinExistence type="predicted"/>
<dbReference type="Pfam" id="PF13333">
    <property type="entry name" value="rve_2"/>
    <property type="match status" value="1"/>
</dbReference>
<sequence>MHIFVVFATTVYIRFFNEERPAYALGYLTPTQYRERFTPKQGRSEP</sequence>
<dbReference type="InterPro" id="IPR001584">
    <property type="entry name" value="Integrase_cat-core"/>
</dbReference>
<comment type="caution">
    <text evidence="2">The sequence shown here is derived from an EMBL/GenBank/DDBJ whole genome shotgun (WGS) entry which is preliminary data.</text>
</comment>
<gene>
    <name evidence="2" type="ORF">QCO44_06950</name>
</gene>
<organism evidence="2 3">
    <name type="scientific">Selenomonas sputigena</name>
    <dbReference type="NCBI Taxonomy" id="69823"/>
    <lineage>
        <taxon>Bacteria</taxon>
        <taxon>Bacillati</taxon>
        <taxon>Bacillota</taxon>
        <taxon>Negativicutes</taxon>
        <taxon>Selenomonadales</taxon>
        <taxon>Selenomonadaceae</taxon>
        <taxon>Selenomonas</taxon>
    </lineage>
</organism>
<evidence type="ECO:0000313" key="2">
    <source>
        <dbReference type="EMBL" id="MEX5285375.1"/>
    </source>
</evidence>
<reference evidence="2 3" key="1">
    <citation type="submission" date="2023-04" db="EMBL/GenBank/DDBJ databases">
        <title>Genome Sequence of Selenomonas sputigena ATCC 33150.</title>
        <authorList>
            <person name="Miller D.P."/>
            <person name="Anvari S."/>
            <person name="Polson S.W."/>
            <person name="Macdonald M."/>
            <person name="Mcdowell J.V."/>
        </authorList>
    </citation>
    <scope>NUCLEOTIDE SEQUENCE [LARGE SCALE GENOMIC DNA]</scope>
    <source>
        <strain evidence="2 3">ATCC 33150</strain>
    </source>
</reference>
<keyword evidence="3" id="KW-1185">Reference proteome</keyword>
<protein>
    <submittedName>
        <fullName evidence="2">IS3 family transposase</fullName>
    </submittedName>
</protein>
<dbReference type="EMBL" id="JARVLH010000003">
    <property type="protein sequence ID" value="MEX5285375.1"/>
    <property type="molecule type" value="Genomic_DNA"/>
</dbReference>
<name>A0ABV3X5A2_9FIRM</name>
<accession>A0ABV3X5A2</accession>
<dbReference type="Proteomes" id="UP001559623">
    <property type="component" value="Unassembled WGS sequence"/>
</dbReference>
<feature type="domain" description="Integrase catalytic" evidence="1">
    <location>
        <begin position="12"/>
        <end position="35"/>
    </location>
</feature>
<evidence type="ECO:0000259" key="1">
    <source>
        <dbReference type="Pfam" id="PF13333"/>
    </source>
</evidence>
<evidence type="ECO:0000313" key="3">
    <source>
        <dbReference type="Proteomes" id="UP001559623"/>
    </source>
</evidence>